<evidence type="ECO:0008006" key="5">
    <source>
        <dbReference type="Google" id="ProtNLM"/>
    </source>
</evidence>
<evidence type="ECO:0000313" key="3">
    <source>
        <dbReference type="EMBL" id="PMD05018.1"/>
    </source>
</evidence>
<keyword evidence="2" id="KW-0812">Transmembrane</keyword>
<protein>
    <recommendedName>
        <fullName evidence="5">Potassium transporter Trk</fullName>
    </recommendedName>
</protein>
<comment type="caution">
    <text evidence="3">The sequence shown here is derived from an EMBL/GenBank/DDBJ whole genome shotgun (WGS) entry which is preliminary data.</text>
</comment>
<accession>A0A2N6VLW2</accession>
<keyword evidence="2" id="KW-0472">Membrane</keyword>
<feature type="transmembrane region" description="Helical" evidence="2">
    <location>
        <begin position="15"/>
        <end position="38"/>
    </location>
</feature>
<keyword evidence="2" id="KW-1133">Transmembrane helix</keyword>
<dbReference type="AlphaFoldDB" id="A0A2N6VLW2"/>
<feature type="transmembrane region" description="Helical" evidence="2">
    <location>
        <begin position="50"/>
        <end position="75"/>
    </location>
</feature>
<feature type="region of interest" description="Disordered" evidence="1">
    <location>
        <begin position="92"/>
        <end position="136"/>
    </location>
</feature>
<feature type="compositionally biased region" description="Low complexity" evidence="1">
    <location>
        <begin position="109"/>
        <end position="118"/>
    </location>
</feature>
<dbReference type="EMBL" id="PNHK01000003">
    <property type="protein sequence ID" value="PMD05018.1"/>
    <property type="molecule type" value="Genomic_DNA"/>
</dbReference>
<gene>
    <name evidence="3" type="ORF">CJ199_07935</name>
</gene>
<name>A0A2N6VLW2_9MICO</name>
<dbReference type="OrthoDB" id="5125407at2"/>
<proteinExistence type="predicted"/>
<evidence type="ECO:0000256" key="1">
    <source>
        <dbReference type="SAM" id="MobiDB-lite"/>
    </source>
</evidence>
<sequence>MKDTVDVTVRRSPRYSVFVALGVIVGFIIAGILAFLPVDTSSLTQEYSRAAVLGILMAFLGIVGGFLGAFVALIIDRSSVKNAKTYTVNAKYEKVTEPQGTSDEQDAPGATETEAGTTDGVSDTSGAKPGTPPVEQ</sequence>
<reference evidence="3 4" key="1">
    <citation type="submission" date="2017-09" db="EMBL/GenBank/DDBJ databases">
        <title>Bacterial strain isolated from the female urinary microbiota.</title>
        <authorList>
            <person name="Thomas-White K."/>
            <person name="Kumar N."/>
            <person name="Forster S."/>
            <person name="Putonti C."/>
            <person name="Lawley T."/>
            <person name="Wolfe A.J."/>
        </authorList>
    </citation>
    <scope>NUCLEOTIDE SEQUENCE [LARGE SCALE GENOMIC DNA]</scope>
    <source>
        <strain evidence="3 4">UMB1301</strain>
    </source>
</reference>
<evidence type="ECO:0000313" key="4">
    <source>
        <dbReference type="Proteomes" id="UP000235598"/>
    </source>
</evidence>
<dbReference type="RefSeq" id="WP_102238959.1">
    <property type="nucleotide sequence ID" value="NZ_PNHK01000003.1"/>
</dbReference>
<evidence type="ECO:0000256" key="2">
    <source>
        <dbReference type="SAM" id="Phobius"/>
    </source>
</evidence>
<organism evidence="3 4">
    <name type="scientific">Brevibacterium paucivorans</name>
    <dbReference type="NCBI Taxonomy" id="170994"/>
    <lineage>
        <taxon>Bacteria</taxon>
        <taxon>Bacillati</taxon>
        <taxon>Actinomycetota</taxon>
        <taxon>Actinomycetes</taxon>
        <taxon>Micrococcales</taxon>
        <taxon>Brevibacteriaceae</taxon>
        <taxon>Brevibacterium</taxon>
    </lineage>
</organism>
<dbReference type="Proteomes" id="UP000235598">
    <property type="component" value="Unassembled WGS sequence"/>
</dbReference>